<feature type="non-terminal residue" evidence="2">
    <location>
        <position position="1"/>
    </location>
</feature>
<evidence type="ECO:0000313" key="3">
    <source>
        <dbReference type="Proteomes" id="UP000708208"/>
    </source>
</evidence>
<organism evidence="2 3">
    <name type="scientific">Allacma fusca</name>
    <dbReference type="NCBI Taxonomy" id="39272"/>
    <lineage>
        <taxon>Eukaryota</taxon>
        <taxon>Metazoa</taxon>
        <taxon>Ecdysozoa</taxon>
        <taxon>Arthropoda</taxon>
        <taxon>Hexapoda</taxon>
        <taxon>Collembola</taxon>
        <taxon>Symphypleona</taxon>
        <taxon>Sminthuridae</taxon>
        <taxon>Allacma</taxon>
    </lineage>
</organism>
<sequence>TDGYQDDVEPCNAQQQQPVGNLPASRNCHGKIQ</sequence>
<dbReference type="Proteomes" id="UP000708208">
    <property type="component" value="Unassembled WGS sequence"/>
</dbReference>
<dbReference type="AlphaFoldDB" id="A0A8J2P333"/>
<keyword evidence="3" id="KW-1185">Reference proteome</keyword>
<dbReference type="EMBL" id="CAJVCH010175665">
    <property type="protein sequence ID" value="CAG7729229.1"/>
    <property type="molecule type" value="Genomic_DNA"/>
</dbReference>
<reference evidence="2" key="1">
    <citation type="submission" date="2021-06" db="EMBL/GenBank/DDBJ databases">
        <authorList>
            <person name="Hodson N. C."/>
            <person name="Mongue J. A."/>
            <person name="Jaron S. K."/>
        </authorList>
    </citation>
    <scope>NUCLEOTIDE SEQUENCE</scope>
</reference>
<gene>
    <name evidence="2" type="ORF">AFUS01_LOCUS17960</name>
</gene>
<evidence type="ECO:0000313" key="2">
    <source>
        <dbReference type="EMBL" id="CAG7729229.1"/>
    </source>
</evidence>
<name>A0A8J2P333_9HEXA</name>
<comment type="caution">
    <text evidence="2">The sequence shown here is derived from an EMBL/GenBank/DDBJ whole genome shotgun (WGS) entry which is preliminary data.</text>
</comment>
<accession>A0A8J2P333</accession>
<protein>
    <submittedName>
        <fullName evidence="2">Uncharacterized protein</fullName>
    </submittedName>
</protein>
<feature type="region of interest" description="Disordered" evidence="1">
    <location>
        <begin position="1"/>
        <end position="33"/>
    </location>
</feature>
<evidence type="ECO:0000256" key="1">
    <source>
        <dbReference type="SAM" id="MobiDB-lite"/>
    </source>
</evidence>
<proteinExistence type="predicted"/>